<keyword evidence="10" id="KW-1185">Reference proteome</keyword>
<dbReference type="PANTHER" id="PTHR48019">
    <property type="entry name" value="SERUM RESPONSE FACTOR HOMOLOG"/>
    <property type="match status" value="1"/>
</dbReference>
<dbReference type="Gramene" id="TRITD5Bv1G000350.2">
    <property type="protein sequence ID" value="TRITD5Bv1G000350.2"/>
    <property type="gene ID" value="TRITD5Bv1G000350"/>
</dbReference>
<evidence type="ECO:0000256" key="3">
    <source>
        <dbReference type="ARBA" id="ARBA00023125"/>
    </source>
</evidence>
<evidence type="ECO:0000313" key="9">
    <source>
        <dbReference type="EMBL" id="VAI26187.1"/>
    </source>
</evidence>
<dbReference type="InterPro" id="IPR036879">
    <property type="entry name" value="TF_MADSbox_sf"/>
</dbReference>
<dbReference type="Pfam" id="PF00319">
    <property type="entry name" value="SRF-TF"/>
    <property type="match status" value="1"/>
</dbReference>
<evidence type="ECO:0000259" key="7">
    <source>
        <dbReference type="PROSITE" id="PS50066"/>
    </source>
</evidence>
<dbReference type="GO" id="GO:0005634">
    <property type="term" value="C:nucleus"/>
    <property type="evidence" value="ECO:0007669"/>
    <property type="project" value="UniProtKB-SubCell"/>
</dbReference>
<keyword evidence="4" id="KW-0804">Transcription</keyword>
<evidence type="ECO:0000313" key="10">
    <source>
        <dbReference type="Proteomes" id="UP000324705"/>
    </source>
</evidence>
<reference evidence="9 10" key="1">
    <citation type="submission" date="2017-09" db="EMBL/GenBank/DDBJ databases">
        <authorList>
            <consortium name="International Durum Wheat Genome Sequencing Consortium (IDWGSC)"/>
            <person name="Milanesi L."/>
        </authorList>
    </citation>
    <scope>NUCLEOTIDE SEQUENCE [LARGE SCALE GENOMIC DNA]</scope>
    <source>
        <strain evidence="10">cv. Svevo</strain>
    </source>
</reference>
<evidence type="ECO:0000256" key="1">
    <source>
        <dbReference type="ARBA" id="ARBA00004123"/>
    </source>
</evidence>
<dbReference type="EMBL" id="LT934120">
    <property type="protein sequence ID" value="VAI26187.1"/>
    <property type="molecule type" value="Genomic_DNA"/>
</dbReference>
<evidence type="ECO:0000256" key="2">
    <source>
        <dbReference type="ARBA" id="ARBA00023015"/>
    </source>
</evidence>
<dbReference type="SUPFAM" id="SSF55455">
    <property type="entry name" value="SRF-like"/>
    <property type="match status" value="1"/>
</dbReference>
<protein>
    <submittedName>
        <fullName evidence="9">Uncharacterized protein</fullName>
    </submittedName>
</protein>
<dbReference type="Pfam" id="PF01486">
    <property type="entry name" value="K-box"/>
    <property type="match status" value="1"/>
</dbReference>
<feature type="domain" description="MADS-box" evidence="7">
    <location>
        <begin position="1"/>
        <end position="61"/>
    </location>
</feature>
<dbReference type="OMA" id="CTRVREP"/>
<accession>A0A9R1AFJ4</accession>
<dbReference type="InterPro" id="IPR002487">
    <property type="entry name" value="TF_Kbox"/>
</dbReference>
<evidence type="ECO:0000259" key="8">
    <source>
        <dbReference type="PROSITE" id="PS51297"/>
    </source>
</evidence>
<proteinExistence type="predicted"/>
<organism evidence="9 10">
    <name type="scientific">Triticum turgidum subsp. durum</name>
    <name type="common">Durum wheat</name>
    <name type="synonym">Triticum durum</name>
    <dbReference type="NCBI Taxonomy" id="4567"/>
    <lineage>
        <taxon>Eukaryota</taxon>
        <taxon>Viridiplantae</taxon>
        <taxon>Streptophyta</taxon>
        <taxon>Embryophyta</taxon>
        <taxon>Tracheophyta</taxon>
        <taxon>Spermatophyta</taxon>
        <taxon>Magnoliopsida</taxon>
        <taxon>Liliopsida</taxon>
        <taxon>Poales</taxon>
        <taxon>Poaceae</taxon>
        <taxon>BOP clade</taxon>
        <taxon>Pooideae</taxon>
        <taxon>Triticodae</taxon>
        <taxon>Triticeae</taxon>
        <taxon>Triticinae</taxon>
        <taxon>Triticum</taxon>
    </lineage>
</organism>
<dbReference type="GO" id="GO:0003700">
    <property type="term" value="F:DNA-binding transcription factor activity"/>
    <property type="evidence" value="ECO:0007669"/>
    <property type="project" value="InterPro"/>
</dbReference>
<name>A0A9R1AFJ4_TRITD</name>
<feature type="domain" description="K-box" evidence="8">
    <location>
        <begin position="87"/>
        <end position="177"/>
    </location>
</feature>
<dbReference type="InterPro" id="IPR050142">
    <property type="entry name" value="MADS-box/MEF2_TF"/>
</dbReference>
<dbReference type="CDD" id="cd00265">
    <property type="entry name" value="MADS_MEF2_like"/>
    <property type="match status" value="1"/>
</dbReference>
<gene>
    <name evidence="9" type="ORF">TRITD_5Bv1G000350</name>
</gene>
<evidence type="ECO:0000256" key="4">
    <source>
        <dbReference type="ARBA" id="ARBA00023163"/>
    </source>
</evidence>
<dbReference type="PRINTS" id="PR00404">
    <property type="entry name" value="MADSDOMAIN"/>
</dbReference>
<sequence>MGRGKIAIERIDNATNRQVTFSKRRGGLMKKARELAILCDADLALIIFSSTGRLYNFASSSGMEAILERYQEAKQEHCGVLNPTSEAKLWQREVTTLRQQVQNLQHNNRQLLGEELSGSTVRDLQFLVNQVEMSLHSVRKRKEQVIAEEIHELNQKGFLIQKENIELGKKLSIAHKRNIELQKKGVGAPGSYLSGVMRTSEQQASGSSSKAAAGLLLSTRAREPRIFIDLELRQQEHEDE</sequence>
<dbReference type="Proteomes" id="UP000324705">
    <property type="component" value="Chromosome 5B"/>
</dbReference>
<comment type="subcellular location">
    <subcellularLocation>
        <location evidence="1">Nucleus</location>
    </subcellularLocation>
</comment>
<evidence type="ECO:0000256" key="5">
    <source>
        <dbReference type="ARBA" id="ARBA00023242"/>
    </source>
</evidence>
<feature type="coiled-coil region" evidence="6">
    <location>
        <begin position="87"/>
        <end position="114"/>
    </location>
</feature>
<dbReference type="GO" id="GO:0046983">
    <property type="term" value="F:protein dimerization activity"/>
    <property type="evidence" value="ECO:0007669"/>
    <property type="project" value="InterPro"/>
</dbReference>
<dbReference type="PROSITE" id="PS51297">
    <property type="entry name" value="K_BOX"/>
    <property type="match status" value="1"/>
</dbReference>
<dbReference type="InterPro" id="IPR002100">
    <property type="entry name" value="TF_MADSbox"/>
</dbReference>
<dbReference type="Gene3D" id="3.40.1810.10">
    <property type="entry name" value="Transcription factor, MADS-box"/>
    <property type="match status" value="1"/>
</dbReference>
<dbReference type="GO" id="GO:0000977">
    <property type="term" value="F:RNA polymerase II transcription regulatory region sequence-specific DNA binding"/>
    <property type="evidence" value="ECO:0007669"/>
    <property type="project" value="InterPro"/>
</dbReference>
<dbReference type="PROSITE" id="PS00350">
    <property type="entry name" value="MADS_BOX_1"/>
    <property type="match status" value="1"/>
</dbReference>
<keyword evidence="6" id="KW-0175">Coiled coil</keyword>
<dbReference type="PROSITE" id="PS50066">
    <property type="entry name" value="MADS_BOX_2"/>
    <property type="match status" value="1"/>
</dbReference>
<keyword evidence="5" id="KW-0539">Nucleus</keyword>
<dbReference type="InterPro" id="IPR033896">
    <property type="entry name" value="MEF2-like_N"/>
</dbReference>
<evidence type="ECO:0000256" key="6">
    <source>
        <dbReference type="SAM" id="Coils"/>
    </source>
</evidence>
<keyword evidence="3" id="KW-0238">DNA-binding</keyword>
<keyword evidence="2" id="KW-0805">Transcription regulation</keyword>
<dbReference type="AlphaFoldDB" id="A0A9R1AFJ4"/>
<dbReference type="GO" id="GO:0045944">
    <property type="term" value="P:positive regulation of transcription by RNA polymerase II"/>
    <property type="evidence" value="ECO:0007669"/>
    <property type="project" value="InterPro"/>
</dbReference>
<dbReference type="SMART" id="SM00432">
    <property type="entry name" value="MADS"/>
    <property type="match status" value="1"/>
</dbReference>
<dbReference type="FunFam" id="3.40.1810.10:FF:000003">
    <property type="entry name" value="MADS-box transcription factor MADS-MC"/>
    <property type="match status" value="1"/>
</dbReference>